<dbReference type="PANTHER" id="PTHR10605:SF65">
    <property type="entry name" value="GH20068P"/>
    <property type="match status" value="1"/>
</dbReference>
<name>A0AAN8JNJ0_PATCE</name>
<dbReference type="Proteomes" id="UP001347796">
    <property type="component" value="Unassembled WGS sequence"/>
</dbReference>
<keyword evidence="8" id="KW-1185">Reference proteome</keyword>
<feature type="binding site" evidence="4">
    <location>
        <position position="163"/>
    </location>
    <ligand>
        <name>3'-phosphoadenylyl sulfate</name>
        <dbReference type="ChEBI" id="CHEBI:58339"/>
    </ligand>
</feature>
<keyword evidence="2" id="KW-0325">Glycoprotein</keyword>
<sequence>MKRGQRWRCLVPLSFFFGILFYCNQSLWETLSIGAKPINNVIAGSGFRKLLEENGKIIDKSHPIGAIKQFPKCVIIGVRKCGTRALLEFLDLHSGIQSTYHEVHFFDDDKNYNQGLEWYRKNMPYSFPGQITVEKTPRYFISHGVPYRIKRLNSDMKIIVSLRHPTIRVISDYTQIYYNKLMKNETPDRFETMALDPDTGELNMRYKALQISIYHHNFARWLKIFPKNQIHIVDGDNLIIDPVSEIRKIEKFLGLAHEITYDKLYFNTTRGFYCMRVNSTMERCLGASKGRRHPDIDPNLITKFNKFFRPHNERLFKMINRRFPWS</sequence>
<evidence type="ECO:0000256" key="1">
    <source>
        <dbReference type="ARBA" id="ARBA00022679"/>
    </source>
</evidence>
<dbReference type="Gene3D" id="3.40.50.300">
    <property type="entry name" value="P-loop containing nucleotide triphosphate hydrolases"/>
    <property type="match status" value="1"/>
</dbReference>
<dbReference type="EMBL" id="JAZGQO010000008">
    <property type="protein sequence ID" value="KAK6179466.1"/>
    <property type="molecule type" value="Genomic_DNA"/>
</dbReference>
<dbReference type="InterPro" id="IPR000863">
    <property type="entry name" value="Sulfotransferase_dom"/>
</dbReference>
<gene>
    <name evidence="7" type="ORF">SNE40_011819</name>
</gene>
<dbReference type="AlphaFoldDB" id="A0AAN8JNJ0"/>
<reference evidence="7 8" key="1">
    <citation type="submission" date="2024-01" db="EMBL/GenBank/DDBJ databases">
        <title>The genome of the rayed Mediterranean limpet Patella caerulea (Linnaeus, 1758).</title>
        <authorList>
            <person name="Anh-Thu Weber A."/>
            <person name="Halstead-Nussloch G."/>
        </authorList>
    </citation>
    <scope>NUCLEOTIDE SEQUENCE [LARGE SCALE GENOMIC DNA]</scope>
    <source>
        <strain evidence="7">AATW-2023a</strain>
        <tissue evidence="7">Whole specimen</tissue>
    </source>
</reference>
<keyword evidence="5" id="KW-1015">Disulfide bond</keyword>
<feature type="active site" description="For sulfotransferase activity" evidence="3">
    <location>
        <position position="80"/>
    </location>
</feature>
<dbReference type="InterPro" id="IPR037359">
    <property type="entry name" value="NST/OST"/>
</dbReference>
<feature type="binding site" evidence="4">
    <location>
        <position position="171"/>
    </location>
    <ligand>
        <name>3'-phosphoadenylyl sulfate</name>
        <dbReference type="ChEBI" id="CHEBI:58339"/>
    </ligand>
</feature>
<feature type="disulfide bond" evidence="5">
    <location>
        <begin position="274"/>
        <end position="284"/>
    </location>
</feature>
<evidence type="ECO:0000256" key="3">
    <source>
        <dbReference type="PIRSR" id="PIRSR637359-1"/>
    </source>
</evidence>
<proteinExistence type="predicted"/>
<feature type="domain" description="Sulfotransferase" evidence="6">
    <location>
        <begin position="72"/>
        <end position="311"/>
    </location>
</feature>
<feature type="binding site" evidence="4">
    <location>
        <begin position="80"/>
        <end position="84"/>
    </location>
    <ligand>
        <name>3'-phosphoadenylyl sulfate</name>
        <dbReference type="ChEBI" id="CHEBI:58339"/>
    </ligand>
</feature>
<comment type="caution">
    <text evidence="7">The sequence shown here is derived from an EMBL/GenBank/DDBJ whole genome shotgun (WGS) entry which is preliminary data.</text>
</comment>
<dbReference type="Pfam" id="PF00685">
    <property type="entry name" value="Sulfotransfer_1"/>
    <property type="match status" value="1"/>
</dbReference>
<evidence type="ECO:0000256" key="2">
    <source>
        <dbReference type="ARBA" id="ARBA00023180"/>
    </source>
</evidence>
<evidence type="ECO:0000313" key="8">
    <source>
        <dbReference type="Proteomes" id="UP001347796"/>
    </source>
</evidence>
<accession>A0AAN8JNJ0</accession>
<feature type="binding site" evidence="4">
    <location>
        <position position="273"/>
    </location>
    <ligand>
        <name>3'-phosphoadenylyl sulfate</name>
        <dbReference type="ChEBI" id="CHEBI:58339"/>
    </ligand>
</feature>
<protein>
    <recommendedName>
        <fullName evidence="6">Sulfotransferase domain-containing protein</fullName>
    </recommendedName>
</protein>
<evidence type="ECO:0000256" key="5">
    <source>
        <dbReference type="PIRSR" id="PIRSR637359-3"/>
    </source>
</evidence>
<dbReference type="SUPFAM" id="SSF52540">
    <property type="entry name" value="P-loop containing nucleoside triphosphate hydrolases"/>
    <property type="match status" value="1"/>
</dbReference>
<evidence type="ECO:0000313" key="7">
    <source>
        <dbReference type="EMBL" id="KAK6179466.1"/>
    </source>
</evidence>
<dbReference type="PANTHER" id="PTHR10605">
    <property type="entry name" value="HEPARAN SULFATE SULFOTRANSFERASE"/>
    <property type="match status" value="1"/>
</dbReference>
<evidence type="ECO:0000256" key="4">
    <source>
        <dbReference type="PIRSR" id="PIRSR637359-2"/>
    </source>
</evidence>
<dbReference type="InterPro" id="IPR027417">
    <property type="entry name" value="P-loop_NTPase"/>
</dbReference>
<keyword evidence="1" id="KW-0808">Transferase</keyword>
<evidence type="ECO:0000259" key="6">
    <source>
        <dbReference type="Pfam" id="PF00685"/>
    </source>
</evidence>
<feature type="binding site" evidence="4">
    <location>
        <begin position="289"/>
        <end position="293"/>
    </location>
    <ligand>
        <name>3'-phosphoadenylyl sulfate</name>
        <dbReference type="ChEBI" id="CHEBI:58339"/>
    </ligand>
</feature>
<dbReference type="GO" id="GO:0008467">
    <property type="term" value="F:[heparan sulfate]-glucosamine 3-sulfotransferase activity"/>
    <property type="evidence" value="ECO:0007669"/>
    <property type="project" value="TreeGrafter"/>
</dbReference>
<organism evidence="7 8">
    <name type="scientific">Patella caerulea</name>
    <name type="common">Rayed Mediterranean limpet</name>
    <dbReference type="NCBI Taxonomy" id="87958"/>
    <lineage>
        <taxon>Eukaryota</taxon>
        <taxon>Metazoa</taxon>
        <taxon>Spiralia</taxon>
        <taxon>Lophotrochozoa</taxon>
        <taxon>Mollusca</taxon>
        <taxon>Gastropoda</taxon>
        <taxon>Patellogastropoda</taxon>
        <taxon>Patelloidea</taxon>
        <taxon>Patellidae</taxon>
        <taxon>Patella</taxon>
    </lineage>
</organism>